<comment type="similarity">
    <text evidence="2">Belongs to the amidase family.</text>
</comment>
<dbReference type="PANTHER" id="PTHR46072">
    <property type="entry name" value="AMIDASE-RELATED-RELATED"/>
    <property type="match status" value="1"/>
</dbReference>
<evidence type="ECO:0000256" key="1">
    <source>
        <dbReference type="ARBA" id="ARBA00001311"/>
    </source>
</evidence>
<dbReference type="GO" id="GO:0004040">
    <property type="term" value="F:amidase activity"/>
    <property type="evidence" value="ECO:0007669"/>
    <property type="project" value="UniProtKB-EC"/>
</dbReference>
<dbReference type="EMBL" id="LJZO01000001">
    <property type="protein sequence ID" value="ROW05086.1"/>
    <property type="molecule type" value="Genomic_DNA"/>
</dbReference>
<dbReference type="InterPro" id="IPR020556">
    <property type="entry name" value="Amidase_CS"/>
</dbReference>
<dbReference type="Proteomes" id="UP000284375">
    <property type="component" value="Unassembled WGS sequence"/>
</dbReference>
<keyword evidence="4" id="KW-0378">Hydrolase</keyword>
<evidence type="ECO:0000256" key="2">
    <source>
        <dbReference type="ARBA" id="ARBA00009199"/>
    </source>
</evidence>
<evidence type="ECO:0000256" key="6">
    <source>
        <dbReference type="PIRSR" id="PIRSR001221-2"/>
    </source>
</evidence>
<dbReference type="Pfam" id="PF01425">
    <property type="entry name" value="Amidase"/>
    <property type="match status" value="1"/>
</dbReference>
<evidence type="ECO:0000256" key="5">
    <source>
        <dbReference type="PIRSR" id="PIRSR001221-1"/>
    </source>
</evidence>
<protein>
    <recommendedName>
        <fullName evidence="3">amidase</fullName>
        <ecNumber evidence="3">3.5.1.4</ecNumber>
    </recommendedName>
</protein>
<dbReference type="EC" id="3.5.1.4" evidence="3"/>
<comment type="caution">
    <text evidence="8">The sequence shown here is derived from an EMBL/GenBank/DDBJ whole genome shotgun (WGS) entry which is preliminary data.</text>
</comment>
<feature type="active site" description="Charge relay system" evidence="5">
    <location>
        <position position="232"/>
    </location>
</feature>
<feature type="domain" description="Amidase" evidence="7">
    <location>
        <begin position="101"/>
        <end position="545"/>
    </location>
</feature>
<reference evidence="8 9" key="1">
    <citation type="submission" date="2015-09" db="EMBL/GenBank/DDBJ databases">
        <title>Host preference determinants of Valsa canker pathogens revealed by comparative genomics.</title>
        <authorList>
            <person name="Yin Z."/>
            <person name="Huang L."/>
        </authorList>
    </citation>
    <scope>NUCLEOTIDE SEQUENCE [LARGE SCALE GENOMIC DNA]</scope>
    <source>
        <strain evidence="8 9">YSFL</strain>
    </source>
</reference>
<dbReference type="AlphaFoldDB" id="A0A423WNR4"/>
<dbReference type="OrthoDB" id="6428749at2759"/>
<name>A0A423WNR4_CYTCH</name>
<evidence type="ECO:0000256" key="4">
    <source>
        <dbReference type="ARBA" id="ARBA00022801"/>
    </source>
</evidence>
<feature type="active site" description="Charge relay system" evidence="5">
    <location>
        <position position="157"/>
    </location>
</feature>
<dbReference type="InterPro" id="IPR036928">
    <property type="entry name" value="AS_sf"/>
</dbReference>
<sequence length="557" mass="60538">MTINQETQGATATVAMPISDTKPALKETWEEVGARKRAALLASIPPEWLIPADLLPPASQDDVTTWPETSGWFTPEELAITELSATELVGKLASGALKSVDVTKAFCKRAAAAHQLVNCLSETCFTRALETAKARDEHLARTGKPVGPLHGLPVSLKDNFNLKGLDATVGFVSHVDDPASYDSTLATMLEEAGAVFYVKTNVPTAMMIAESVNNVFGRTVNPRNRQLTSGGSSGGESALISFKGSCLGVGTDIGGSLRIPAACTGIFTLRPSFGRFPTLGCRSGMSGQEAVQSVNGPMARTIADIELEARAVVAGQPWLRDPRMLPIPWRDAELPPRLRFAVMWDDGMVTPTPPVARALKATVDKLRAAGHEIVDWDPKDQAQGVSLLGRLFVADGAKSIRKELERAGEPFRPEMAMYETAEELGTYEMWQVHIERTALQKRYLERWNEAGIDAILCPTTPFSTVRNGQYKHVGYTGVFNVLDYACISFPTGMSVEKDIDMPLGDGHQPLSETCGEIHAEYDAHVVHDMPISLQLVARRLEEEKVIAMVKRVLETLS</sequence>
<comment type="catalytic activity">
    <reaction evidence="1">
        <text>a monocarboxylic acid amide + H2O = a monocarboxylate + NH4(+)</text>
        <dbReference type="Rhea" id="RHEA:12020"/>
        <dbReference type="ChEBI" id="CHEBI:15377"/>
        <dbReference type="ChEBI" id="CHEBI:28938"/>
        <dbReference type="ChEBI" id="CHEBI:35757"/>
        <dbReference type="ChEBI" id="CHEBI:83628"/>
        <dbReference type="EC" id="3.5.1.4"/>
    </reaction>
</comment>
<dbReference type="PIRSF" id="PIRSF001221">
    <property type="entry name" value="Amidase_fungi"/>
    <property type="match status" value="1"/>
</dbReference>
<evidence type="ECO:0000313" key="9">
    <source>
        <dbReference type="Proteomes" id="UP000284375"/>
    </source>
</evidence>
<gene>
    <name evidence="8" type="ORF">VSDG_00580</name>
</gene>
<evidence type="ECO:0000313" key="8">
    <source>
        <dbReference type="EMBL" id="ROW05086.1"/>
    </source>
</evidence>
<evidence type="ECO:0000256" key="3">
    <source>
        <dbReference type="ARBA" id="ARBA00012922"/>
    </source>
</evidence>
<keyword evidence="9" id="KW-1185">Reference proteome</keyword>
<feature type="binding site" evidence="6">
    <location>
        <position position="206"/>
    </location>
    <ligand>
        <name>substrate</name>
    </ligand>
</feature>
<proteinExistence type="inferred from homology"/>
<feature type="active site" description="Acyl-ester intermediate" evidence="5">
    <location>
        <position position="256"/>
    </location>
</feature>
<accession>A0A423WNR4</accession>
<dbReference type="Gene3D" id="3.90.1300.10">
    <property type="entry name" value="Amidase signature (AS) domain"/>
    <property type="match status" value="1"/>
</dbReference>
<dbReference type="PANTHER" id="PTHR46072:SF11">
    <property type="entry name" value="AMIDASE-RELATED"/>
    <property type="match status" value="1"/>
</dbReference>
<evidence type="ECO:0000259" key="7">
    <source>
        <dbReference type="Pfam" id="PF01425"/>
    </source>
</evidence>
<dbReference type="InterPro" id="IPR023631">
    <property type="entry name" value="Amidase_dom"/>
</dbReference>
<feature type="binding site" evidence="6">
    <location>
        <begin position="253"/>
        <end position="256"/>
    </location>
    <ligand>
        <name>substrate</name>
    </ligand>
</feature>
<dbReference type="SUPFAM" id="SSF75304">
    <property type="entry name" value="Amidase signature (AS) enzymes"/>
    <property type="match status" value="1"/>
</dbReference>
<dbReference type="PROSITE" id="PS00571">
    <property type="entry name" value="AMIDASES"/>
    <property type="match status" value="1"/>
</dbReference>
<feature type="binding site" evidence="6">
    <location>
        <position position="232"/>
    </location>
    <ligand>
        <name>substrate</name>
    </ligand>
</feature>
<dbReference type="STRING" id="252740.A0A423WNR4"/>
<organism evidence="8 9">
    <name type="scientific">Cytospora chrysosperma</name>
    <name type="common">Cytospora canker fungus</name>
    <name type="synonym">Sphaeria chrysosperma</name>
    <dbReference type="NCBI Taxonomy" id="252740"/>
    <lineage>
        <taxon>Eukaryota</taxon>
        <taxon>Fungi</taxon>
        <taxon>Dikarya</taxon>
        <taxon>Ascomycota</taxon>
        <taxon>Pezizomycotina</taxon>
        <taxon>Sordariomycetes</taxon>
        <taxon>Sordariomycetidae</taxon>
        <taxon>Diaporthales</taxon>
        <taxon>Cytosporaceae</taxon>
        <taxon>Cytospora</taxon>
    </lineage>
</organism>